<feature type="binding site" evidence="17">
    <location>
        <position position="429"/>
    </location>
    <ligand>
        <name>ATP</name>
        <dbReference type="ChEBI" id="CHEBI:30616"/>
    </ligand>
</feature>
<dbReference type="InterPro" id="IPR023214">
    <property type="entry name" value="HAD_sf"/>
</dbReference>
<dbReference type="GO" id="GO:0005886">
    <property type="term" value="C:plasma membrane"/>
    <property type="evidence" value="ECO:0007669"/>
    <property type="project" value="TreeGrafter"/>
</dbReference>
<keyword evidence="7 18" id="KW-0479">Metal-binding</keyword>
<comment type="subcellular location">
    <subcellularLocation>
        <location evidence="1">Endomembrane system</location>
        <topology evidence="1">Multi-pass membrane protein</topology>
    </subcellularLocation>
</comment>
<keyword evidence="23" id="KW-1185">Reference proteome</keyword>
<keyword evidence="8 17" id="KW-0547">Nucleotide-binding</keyword>
<feature type="compositionally biased region" description="Acidic residues" evidence="19">
    <location>
        <begin position="1513"/>
        <end position="1534"/>
    </location>
</feature>
<keyword evidence="9 17" id="KW-0067">ATP-binding</keyword>
<evidence type="ECO:0000259" key="21">
    <source>
        <dbReference type="SMART" id="SM01027"/>
    </source>
</evidence>
<dbReference type="InterPro" id="IPR023299">
    <property type="entry name" value="ATPase_P-typ_cyto_dom_N"/>
</dbReference>
<dbReference type="GO" id="GO:0140346">
    <property type="term" value="F:phosphatidylserine flippase activity"/>
    <property type="evidence" value="ECO:0007669"/>
    <property type="project" value="UniProtKB-ARBA"/>
</dbReference>
<dbReference type="Pfam" id="PF13299">
    <property type="entry name" value="CPSF100_C"/>
    <property type="match status" value="1"/>
</dbReference>
<dbReference type="InterPro" id="IPR001757">
    <property type="entry name" value="P_typ_ATPase"/>
</dbReference>
<dbReference type="NCBIfam" id="TIGR01494">
    <property type="entry name" value="ATPase_P-type"/>
    <property type="match status" value="1"/>
</dbReference>
<feature type="region of interest" description="Disordered" evidence="19">
    <location>
        <begin position="1080"/>
        <end position="1099"/>
    </location>
</feature>
<evidence type="ECO:0000256" key="9">
    <source>
        <dbReference type="ARBA" id="ARBA00022840"/>
    </source>
</evidence>
<feature type="binding site" evidence="17">
    <location>
        <position position="746"/>
    </location>
    <ligand>
        <name>ATP</name>
        <dbReference type="ChEBI" id="CHEBI:30616"/>
    </ligand>
</feature>
<feature type="binding site" evidence="18">
    <location>
        <position position="427"/>
    </location>
    <ligand>
        <name>Mg(2+)</name>
        <dbReference type="ChEBI" id="CHEBI:18420"/>
    </ligand>
</feature>
<evidence type="ECO:0000256" key="17">
    <source>
        <dbReference type="PIRSR" id="PIRSR606539-2"/>
    </source>
</evidence>
<feature type="transmembrane region" description="Helical" evidence="20">
    <location>
        <begin position="355"/>
        <end position="379"/>
    </location>
</feature>
<dbReference type="PANTHER" id="PTHR24092:SF180">
    <property type="entry name" value="PHOSPHOLIPID-TRANSPORTING ATPASE DNF1-RELATED"/>
    <property type="match status" value="1"/>
</dbReference>
<dbReference type="SMART" id="SM01027">
    <property type="entry name" value="Beta-Casp"/>
    <property type="match status" value="1"/>
</dbReference>
<keyword evidence="12 20" id="KW-1133">Transmembrane helix</keyword>
<feature type="region of interest" description="Disordered" evidence="19">
    <location>
        <begin position="1"/>
        <end position="30"/>
    </location>
</feature>
<dbReference type="GO" id="GO:0000287">
    <property type="term" value="F:magnesium ion binding"/>
    <property type="evidence" value="ECO:0007669"/>
    <property type="project" value="InterPro"/>
</dbReference>
<evidence type="ECO:0000256" key="6">
    <source>
        <dbReference type="ARBA" id="ARBA00022692"/>
    </source>
</evidence>
<feature type="transmembrane region" description="Helical" evidence="20">
    <location>
        <begin position="311"/>
        <end position="335"/>
    </location>
</feature>
<dbReference type="PRINTS" id="PR00119">
    <property type="entry name" value="CATATPASE"/>
</dbReference>
<dbReference type="Pfam" id="PF16212">
    <property type="entry name" value="PhoLip_ATPase_C"/>
    <property type="match status" value="1"/>
</dbReference>
<feature type="transmembrane region" description="Helical" evidence="20">
    <location>
        <begin position="978"/>
        <end position="999"/>
    </location>
</feature>
<feature type="binding site" evidence="18">
    <location>
        <position position="893"/>
    </location>
    <ligand>
        <name>Mg(2+)</name>
        <dbReference type="ChEBI" id="CHEBI:18420"/>
    </ligand>
</feature>
<dbReference type="EMBL" id="PKFP01000005">
    <property type="protein sequence ID" value="PVH16497.1"/>
    <property type="molecule type" value="Genomic_DNA"/>
</dbReference>
<evidence type="ECO:0000256" key="3">
    <source>
        <dbReference type="ARBA" id="ARBA00012189"/>
    </source>
</evidence>
<comment type="catalytic activity">
    <reaction evidence="14">
        <text>ATP + H2O + phospholipidSide 1 = ADP + phosphate + phospholipidSide 2.</text>
        <dbReference type="EC" id="7.6.2.1"/>
    </reaction>
</comment>
<keyword evidence="6 20" id="KW-0812">Transmembrane</keyword>
<dbReference type="RefSeq" id="XP_025337437.1">
    <property type="nucleotide sequence ID" value="XM_025483224.1"/>
</dbReference>
<dbReference type="SFLD" id="SFLDG00002">
    <property type="entry name" value="C1.7:_P-type_atpase_like"/>
    <property type="match status" value="1"/>
</dbReference>
<organism evidence="22 23">
    <name type="scientific">Candidozyma duobushaemuli</name>
    <dbReference type="NCBI Taxonomy" id="1231522"/>
    <lineage>
        <taxon>Eukaryota</taxon>
        <taxon>Fungi</taxon>
        <taxon>Dikarya</taxon>
        <taxon>Ascomycota</taxon>
        <taxon>Saccharomycotina</taxon>
        <taxon>Pichiomycetes</taxon>
        <taxon>Metschnikowiaceae</taxon>
        <taxon>Candidozyma</taxon>
    </lineage>
</organism>
<evidence type="ECO:0000256" key="20">
    <source>
        <dbReference type="SAM" id="Phobius"/>
    </source>
</evidence>
<dbReference type="InterPro" id="IPR025069">
    <property type="entry name" value="Cpsf2_C"/>
</dbReference>
<dbReference type="Pfam" id="PF10996">
    <property type="entry name" value="Beta-Casp"/>
    <property type="match status" value="1"/>
</dbReference>
<comment type="similarity">
    <text evidence="2">Belongs to the cation transport ATPase (P-type) (TC 3.A.3) family. Type IV subfamily.</text>
</comment>
<accession>A0A2V1ADS4</accession>
<dbReference type="PANTHER" id="PTHR24092">
    <property type="entry name" value="PROBABLE PHOSPHOLIPID-TRANSPORTING ATPASE"/>
    <property type="match status" value="1"/>
</dbReference>
<dbReference type="InterPro" id="IPR023298">
    <property type="entry name" value="ATPase_P-typ_TM_dom_sf"/>
</dbReference>
<feature type="domain" description="Beta-Casp" evidence="21">
    <location>
        <begin position="1300"/>
        <end position="1434"/>
    </location>
</feature>
<feature type="binding site" evidence="17">
    <location>
        <position position="893"/>
    </location>
    <ligand>
        <name>ATP</name>
        <dbReference type="ChEBI" id="CHEBI:30616"/>
    </ligand>
</feature>
<evidence type="ECO:0000256" key="1">
    <source>
        <dbReference type="ARBA" id="ARBA00004127"/>
    </source>
</evidence>
<feature type="binding site" evidence="17">
    <location>
        <position position="663"/>
    </location>
    <ligand>
        <name>ATP</name>
        <dbReference type="ChEBI" id="CHEBI:30616"/>
    </ligand>
</feature>
<evidence type="ECO:0000256" key="7">
    <source>
        <dbReference type="ARBA" id="ARBA00022723"/>
    </source>
</evidence>
<evidence type="ECO:0000256" key="2">
    <source>
        <dbReference type="ARBA" id="ARBA00008109"/>
    </source>
</evidence>
<keyword evidence="11" id="KW-1278">Translocase</keyword>
<keyword evidence="5" id="KW-0597">Phosphoprotein</keyword>
<feature type="binding site" evidence="18">
    <location>
        <position position="429"/>
    </location>
    <ligand>
        <name>Mg(2+)</name>
        <dbReference type="ChEBI" id="CHEBI:18420"/>
    </ligand>
</feature>
<name>A0A2V1ADS4_9ASCO</name>
<dbReference type="InterPro" id="IPR018303">
    <property type="entry name" value="ATPase_P-typ_P_site"/>
</dbReference>
<comment type="catalytic activity">
    <reaction evidence="15">
        <text>a 1,2-diacyl-sn-glycero-3-phosphoethanolamine(out) + ATP + H2O = a 1,2-diacyl-sn-glycero-3-phosphoethanolamine(in) + ADP + phosphate + H(+)</text>
        <dbReference type="Rhea" id="RHEA:66132"/>
        <dbReference type="ChEBI" id="CHEBI:15377"/>
        <dbReference type="ChEBI" id="CHEBI:15378"/>
        <dbReference type="ChEBI" id="CHEBI:30616"/>
        <dbReference type="ChEBI" id="CHEBI:43474"/>
        <dbReference type="ChEBI" id="CHEBI:64612"/>
        <dbReference type="ChEBI" id="CHEBI:456216"/>
    </reaction>
    <physiologicalReaction direction="left-to-right" evidence="15">
        <dbReference type="Rhea" id="RHEA:66133"/>
    </physiologicalReaction>
</comment>
<keyword evidence="10 18" id="KW-0460">Magnesium</keyword>
<dbReference type="InterPro" id="IPR032631">
    <property type="entry name" value="P-type_ATPase_N"/>
</dbReference>
<dbReference type="FunFam" id="3.40.50.1000:FF:000001">
    <property type="entry name" value="Phospholipid-transporting ATPase IC"/>
    <property type="match status" value="1"/>
</dbReference>
<dbReference type="Gene3D" id="3.40.50.1000">
    <property type="entry name" value="HAD superfamily/HAD-like"/>
    <property type="match status" value="1"/>
</dbReference>
<dbReference type="SUPFAM" id="SSF81660">
    <property type="entry name" value="Metal cation-transporting ATPase, ATP-binding domain N"/>
    <property type="match status" value="1"/>
</dbReference>
<feature type="binding site" evidence="17">
    <location>
        <position position="863"/>
    </location>
    <ligand>
        <name>ATP</name>
        <dbReference type="ChEBI" id="CHEBI:30616"/>
    </ligand>
</feature>
<dbReference type="NCBIfam" id="TIGR01652">
    <property type="entry name" value="ATPase-Plipid"/>
    <property type="match status" value="1"/>
</dbReference>
<keyword evidence="13 20" id="KW-0472">Membrane</keyword>
<feature type="binding site" evidence="17">
    <location>
        <position position="744"/>
    </location>
    <ligand>
        <name>ATP</name>
        <dbReference type="ChEBI" id="CHEBI:30616"/>
    </ligand>
</feature>
<evidence type="ECO:0000256" key="4">
    <source>
        <dbReference type="ARBA" id="ARBA00022448"/>
    </source>
</evidence>
<dbReference type="Gene3D" id="3.40.50.10890">
    <property type="match status" value="1"/>
</dbReference>
<dbReference type="InterPro" id="IPR044492">
    <property type="entry name" value="P_typ_ATPase_HD_dom"/>
</dbReference>
<evidence type="ECO:0000313" key="22">
    <source>
        <dbReference type="EMBL" id="PVH16497.1"/>
    </source>
</evidence>
<feature type="binding site" evidence="17">
    <location>
        <position position="745"/>
    </location>
    <ligand>
        <name>ATP</name>
        <dbReference type="ChEBI" id="CHEBI:30616"/>
    </ligand>
</feature>
<gene>
    <name evidence="22" type="ORF">CXQ87_004790</name>
</gene>
<feature type="binding site" evidence="17">
    <location>
        <position position="563"/>
    </location>
    <ligand>
        <name>ATP</name>
        <dbReference type="ChEBI" id="CHEBI:30616"/>
    </ligand>
</feature>
<dbReference type="Pfam" id="PF16661">
    <property type="entry name" value="Lactamase_B_6"/>
    <property type="match status" value="1"/>
</dbReference>
<dbReference type="SUPFAM" id="SSF81665">
    <property type="entry name" value="Calcium ATPase, transmembrane domain M"/>
    <property type="match status" value="1"/>
</dbReference>
<dbReference type="InterPro" id="IPR032630">
    <property type="entry name" value="P_typ_ATPase_c"/>
</dbReference>
<evidence type="ECO:0000256" key="14">
    <source>
        <dbReference type="ARBA" id="ARBA00034036"/>
    </source>
</evidence>
<evidence type="ECO:0000256" key="13">
    <source>
        <dbReference type="ARBA" id="ARBA00023136"/>
    </source>
</evidence>
<comment type="caution">
    <text evidence="22">The sequence shown here is derived from an EMBL/GenBank/DDBJ whole genome shotgun (WGS) entry which is preliminary data.</text>
</comment>
<evidence type="ECO:0000256" key="11">
    <source>
        <dbReference type="ARBA" id="ARBA00022967"/>
    </source>
</evidence>
<evidence type="ECO:0000256" key="18">
    <source>
        <dbReference type="PIRSR" id="PIRSR606539-3"/>
    </source>
</evidence>
<feature type="transmembrane region" description="Helical" evidence="20">
    <location>
        <begin position="1276"/>
        <end position="1296"/>
    </location>
</feature>
<reference evidence="22 23" key="1">
    <citation type="submission" date="2017-12" db="EMBL/GenBank/DDBJ databases">
        <title>Genome Sequence of the Amphotericin B-resistant Candida duobushaemulonii strain, B09383.</title>
        <authorList>
            <person name="Chow N.A."/>
            <person name="Gade L."/>
            <person name="Batra D."/>
            <person name="Rowe L.A."/>
            <person name="Loparev V.N."/>
            <person name="Litvintseva A.P."/>
        </authorList>
    </citation>
    <scope>NUCLEOTIDE SEQUENCE [LARGE SCALE GENOMIC DNA]</scope>
    <source>
        <strain evidence="22 23">B09383</strain>
    </source>
</reference>
<feature type="binding site" evidence="17">
    <location>
        <position position="428"/>
    </location>
    <ligand>
        <name>ATP</name>
        <dbReference type="ChEBI" id="CHEBI:30616"/>
    </ligand>
</feature>
<dbReference type="InterPro" id="IPR006539">
    <property type="entry name" value="P-type_ATPase_IV"/>
</dbReference>
<feature type="binding site" evidence="17">
    <location>
        <position position="892"/>
    </location>
    <ligand>
        <name>ATP</name>
        <dbReference type="ChEBI" id="CHEBI:30616"/>
    </ligand>
</feature>
<evidence type="ECO:0000256" key="8">
    <source>
        <dbReference type="ARBA" id="ARBA00022741"/>
    </source>
</evidence>
<dbReference type="GO" id="GO:0005634">
    <property type="term" value="C:nucleus"/>
    <property type="evidence" value="ECO:0007669"/>
    <property type="project" value="UniProtKB-ARBA"/>
</dbReference>
<evidence type="ECO:0000256" key="15">
    <source>
        <dbReference type="ARBA" id="ARBA00049128"/>
    </source>
</evidence>
<evidence type="ECO:0000256" key="16">
    <source>
        <dbReference type="PIRSR" id="PIRSR606539-1"/>
    </source>
</evidence>
<evidence type="ECO:0000256" key="19">
    <source>
        <dbReference type="SAM" id="MobiDB-lite"/>
    </source>
</evidence>
<dbReference type="Gene3D" id="3.40.1110.10">
    <property type="entry name" value="Calcium-transporting ATPase, cytoplasmic domain N"/>
    <property type="match status" value="1"/>
</dbReference>
<evidence type="ECO:0000256" key="10">
    <source>
        <dbReference type="ARBA" id="ARBA00022842"/>
    </source>
</evidence>
<dbReference type="SFLD" id="SFLDF00027">
    <property type="entry name" value="p-type_atpase"/>
    <property type="match status" value="1"/>
</dbReference>
<evidence type="ECO:0000256" key="12">
    <source>
        <dbReference type="ARBA" id="ARBA00022989"/>
    </source>
</evidence>
<dbReference type="FunFam" id="3.40.1110.10:FF:000087">
    <property type="entry name" value="Phospholipid-transporting ATPase"/>
    <property type="match status" value="1"/>
</dbReference>
<dbReference type="Proteomes" id="UP000244406">
    <property type="component" value="Unassembled WGS sequence"/>
</dbReference>
<feature type="binding site" evidence="17">
    <location>
        <position position="427"/>
    </location>
    <ligand>
        <name>ATP</name>
        <dbReference type="ChEBI" id="CHEBI:30616"/>
    </ligand>
</feature>
<dbReference type="InterPro" id="IPR036412">
    <property type="entry name" value="HAD-like_sf"/>
</dbReference>
<dbReference type="SFLD" id="SFLDS00003">
    <property type="entry name" value="Haloacid_Dehalogenase"/>
    <property type="match status" value="1"/>
</dbReference>
<evidence type="ECO:0000313" key="23">
    <source>
        <dbReference type="Proteomes" id="UP000244406"/>
    </source>
</evidence>
<feature type="transmembrane region" description="Helical" evidence="20">
    <location>
        <begin position="150"/>
        <end position="169"/>
    </location>
</feature>
<keyword evidence="4" id="KW-0813">Transport</keyword>
<dbReference type="InterPro" id="IPR036866">
    <property type="entry name" value="RibonucZ/Hydroxyglut_hydro"/>
</dbReference>
<dbReference type="SUPFAM" id="SSF56281">
    <property type="entry name" value="Metallo-hydrolase/oxidoreductase"/>
    <property type="match status" value="1"/>
</dbReference>
<feature type="binding site" evidence="17">
    <location>
        <position position="604"/>
    </location>
    <ligand>
        <name>ATP</name>
        <dbReference type="ChEBI" id="CHEBI:30616"/>
    </ligand>
</feature>
<dbReference type="GO" id="GO:0016887">
    <property type="term" value="F:ATP hydrolysis activity"/>
    <property type="evidence" value="ECO:0007669"/>
    <property type="project" value="InterPro"/>
</dbReference>
<feature type="binding site" evidence="18">
    <location>
        <position position="889"/>
    </location>
    <ligand>
        <name>Mg(2+)</name>
        <dbReference type="ChEBI" id="CHEBI:18420"/>
    </ligand>
</feature>
<dbReference type="GO" id="GO:0005524">
    <property type="term" value="F:ATP binding"/>
    <property type="evidence" value="ECO:0007669"/>
    <property type="project" value="UniProtKB-KW"/>
</dbReference>
<dbReference type="PROSITE" id="PS00154">
    <property type="entry name" value="ATPASE_E1_E2"/>
    <property type="match status" value="1"/>
</dbReference>
<feature type="binding site" evidence="17">
    <location>
        <position position="869"/>
    </location>
    <ligand>
        <name>ATP</name>
        <dbReference type="ChEBI" id="CHEBI:30616"/>
    </ligand>
</feature>
<protein>
    <recommendedName>
        <fullName evidence="3">P-type phospholipid transporter</fullName>
        <ecNumber evidence="3">7.6.2.1</ecNumber>
    </recommendedName>
</protein>
<sequence>MTNTSESKVSSDATQMSHNEQPQVNNNKLGKERCTIHDLETAVPPSFKARIHKFLFNHGLAARPPYLQEIYAQIPRRVYVNTDLPEDSVHQDTQMPLLEMPRNKIRSTKYTPLSFIPKNLFYQFENIANIYFLILVILGAFQIFGVESPGLAAVPLIVIVCITAIKDGFEDFRRVVSDAELNNSPIHLLTGLHNKNVTTDYVSSWRKFKKSCTRGTVKTYKWFKRICINMFASKEKKQEFNQSNYDEQGTLLNPDEKEAITYDNVLLRGCALRNTKWVIGVVVYTGSETKVDMNSGNTPVKKSRISNELNFSVLINFLVLFILCFVSGLINGLFYNREDESRRYFEFEPYSPTSAGNGVLAFFVALIIYQSLVPISLYISIEIIKTAQAFFIHSDIKMYYPKLDFPCIPQSWNISDDLGQIAYIFSDKTGTLTQNVMEFRKCTINGKSYGLAYTEAKQGMDKRSGVDILAESERWKKAIEKDRSEMVNNLEAYVKNDQFRESALKFVSNQYVEDTILPDKINNEVKLSNEKFMLALAVCHTVVTEPDAEDEKLNEFKAESPDEAALVSVARDLGFVFKSRNRTSIELEIYGERKRFEMLHLIGFTSARKRMSCIVRDDDGRTLLICKGADSVIYQRLSREASMDEILKKTALHLEDFAKEGLRTLCIAQKELDQNDFTDWLSRYKEASSSIDDDRDEAIDALNDELECNLELLGGTAIEDRLQEGVPDSISLLGEAGIRLWVLTGDRIETAINIGFSCNLLGNDMRLLVVRVNEDDPENVNHIDNLLSEYLGEVAGLHDQSHANIDEALNQAKKDVSMPKANTALIVDGGALTHVFGDRTEDMMLQKKFVLLGKLCKSVICCRVSPAQKAQVVQVVKENLNAMSLAIGDGANDVAMIQAANVGVGIAGEEGRQAVMSADYAIGQFRFLTRLLLVHGHWSYKKLAEMIPCFFYKNVVFTFTCFWFGIYNDFDGSYLYEYTFLMFYNLAFTSLPVIFLGIFDQDVSGAVALIVPQLYRSGILSLDWSQFKFDVDIIREKMRDGAYQNYPTDYDPTDLQDVERQRILQRLNEGDTELLEKVKNAVEPSEDRESDNQQDDNKVSRAFKSIRRGTISRSRNNTLRSRRETISDQAKFNQKLLIDMFDYCLLSSSDLGGFKASKLVFDNEIQVIADPSWDGNDVNDVEFMEQFLNGINLILLSHSTPEFIGGYALLCSKFESLMATIPVYSTVAVSQLGRVSTVEFYRAKGLLGPVAHAIFEVSDIDEYFDKIISIKRVEKILNLVDATLANGGAVLFPVTISGRFLEILHLIDHHLAAIQGAAIPVYFLSYSGTKVLNYASGLSDWMASNVMKDHEGFQSEDKAFFGTSFDPSKVDLLIDPSELTRFPGPKIVFASGVEMEDGDLSTKALSLLCSDEKTTIILTEKGASSNKESLSSQLYSEWHNLVSKKNAGVVEDGTPVPIEKHIPANFFFDELSLKGTELSTYQAEVSGRRHQKALSKMKSKRALNLLHSSIQSDDSDEDEEMENDNLSDDVDELPLDNSSSNISNITHSDSKDIVGDMVDPGHDVIEAQAPKNDFSIASSTGGETYQSSRSTVQPNVLSVPTIDESYITDFILERCENNKPVDFRITTRFRPRQAMFPILGSKRKKVDDYGEVIDPKRFRKEDEQNVNSRLISESKKKFEEGHGREWGNVDGRRERNRNDRERFLVDSKLTPQQVLNNDILRKYLDTTFNPIKRVRMNRRTGIVIRCGLAFIDFSGYADARSMNLVISSLRPSHLIILPDNSFKEGLQAGIDGAALVAKAHKRTASSEGFSSSTIPSEVVMKSSSFFSQKSLKSSIAAEMQVSVAKPNATIEVGKTGHSVSTGEFEISIDDDLWAELSWRSIDKKYKVAYVSGIFDVCAKPSENGSENSSESIVSIDLKASSASQDLIELDPIPCGKEHEGTQAIGSIRMPELKKKLKTLGFEAEFKGEGTLVVEDAIAIRKSDAYDSSDIGLGDIVIDGQVGPTYYKVRKCIRSMLAYVQ</sequence>
<feature type="transmembrane region" description="Helical" evidence="20">
    <location>
        <begin position="127"/>
        <end position="144"/>
    </location>
</feature>
<dbReference type="VEuPathDB" id="FungiDB:CXQ87_004790"/>
<evidence type="ECO:0000256" key="5">
    <source>
        <dbReference type="ARBA" id="ARBA00022553"/>
    </source>
</evidence>
<feature type="compositionally biased region" description="Low complexity" evidence="19">
    <location>
        <begin position="1536"/>
        <end position="1547"/>
    </location>
</feature>
<feature type="transmembrane region" description="Helical" evidence="20">
    <location>
        <begin position="950"/>
        <end position="966"/>
    </location>
</feature>
<feature type="region of interest" description="Disordered" evidence="19">
    <location>
        <begin position="1507"/>
        <end position="1548"/>
    </location>
</feature>
<dbReference type="Pfam" id="PF16209">
    <property type="entry name" value="PhoLip_ATPase_N"/>
    <property type="match status" value="1"/>
</dbReference>
<feature type="active site" description="4-aspartylphosphate intermediate" evidence="16">
    <location>
        <position position="427"/>
    </location>
</feature>
<dbReference type="EC" id="7.6.2.1" evidence="3"/>
<dbReference type="Pfam" id="PF13246">
    <property type="entry name" value="Cation_ATPase"/>
    <property type="match status" value="1"/>
</dbReference>
<dbReference type="FunFam" id="3.40.50.1000:FF:000014">
    <property type="entry name" value="Phospholipid-transporting ATPase"/>
    <property type="match status" value="1"/>
</dbReference>
<comment type="cofactor">
    <cofactor evidence="18">
        <name>Mg(2+)</name>
        <dbReference type="ChEBI" id="CHEBI:18420"/>
    </cofactor>
</comment>
<dbReference type="SUPFAM" id="SSF56784">
    <property type="entry name" value="HAD-like"/>
    <property type="match status" value="1"/>
</dbReference>
<feature type="binding site" evidence="17">
    <location>
        <position position="627"/>
    </location>
    <ligand>
        <name>ATP</name>
        <dbReference type="ChEBI" id="CHEBI:30616"/>
    </ligand>
</feature>
<dbReference type="InterPro" id="IPR022712">
    <property type="entry name" value="Beta_Casp"/>
</dbReference>
<proteinExistence type="inferred from homology"/>
<feature type="compositionally biased region" description="Polar residues" evidence="19">
    <location>
        <begin position="1"/>
        <end position="28"/>
    </location>
</feature>
<dbReference type="GeneID" id="37004789"/>
<dbReference type="GO" id="GO:0012505">
    <property type="term" value="C:endomembrane system"/>
    <property type="evidence" value="ECO:0007669"/>
    <property type="project" value="UniProtKB-SubCell"/>
</dbReference>
<dbReference type="InterPro" id="IPR001279">
    <property type="entry name" value="Metallo-B-lactamas"/>
</dbReference>